<evidence type="ECO:0000256" key="2">
    <source>
        <dbReference type="ARBA" id="ARBA00007362"/>
    </source>
</evidence>
<dbReference type="AlphaFoldDB" id="A0A014M6S5"/>
<dbReference type="PROSITE" id="PS51257">
    <property type="entry name" value="PROKAR_LIPOPROTEIN"/>
    <property type="match status" value="1"/>
</dbReference>
<dbReference type="Proteomes" id="UP000019918">
    <property type="component" value="Unassembled WGS sequence"/>
</dbReference>
<feature type="transmembrane region" description="Helical" evidence="7">
    <location>
        <begin position="72"/>
        <end position="92"/>
    </location>
</feature>
<evidence type="ECO:0000256" key="3">
    <source>
        <dbReference type="ARBA" id="ARBA00022475"/>
    </source>
</evidence>
<sequence length="310" mass="33060">MNARMGVSLKILSALCATLMLACVKGLGGNIPTGEVIFFRSFVALLPLLIWLKMQGRIYPQIKTRNIFGHLIRGFSGTGGMYFNYLALVYISLADATAISYAAPLFTVIMAAVLLREHVHAARWLGVVVGFSGIIVMLWAHLSDSGSLLSGGVAQASAGAGVLLALLAALCTAVSSVQIRFLNGIERPGAIVFYFSLMTMLIGLATLLLGWKIPDTRQLLLLTGCGFFGGMAQILITMSLRYADASLLAPFDYTSLVWSMIIGFVFLNSLPTASTLTGASIIAAAGILVVLTERHRGKVRLAEAVKVKQS</sequence>
<dbReference type="InterPro" id="IPR000620">
    <property type="entry name" value="EamA_dom"/>
</dbReference>
<feature type="transmembrane region" description="Helical" evidence="7">
    <location>
        <begin position="98"/>
        <end position="115"/>
    </location>
</feature>
<comment type="caution">
    <text evidence="9">The sequence shown here is derived from an EMBL/GenBank/DDBJ whole genome shotgun (WGS) entry which is preliminary data.</text>
</comment>
<keyword evidence="10" id="KW-1185">Reference proteome</keyword>
<reference evidence="9 10" key="1">
    <citation type="submission" date="2014-02" db="EMBL/GenBank/DDBJ databases">
        <title>Draft genome of Erwinia mallotivora strain BT-MARDI, a papaya dieback pathogen.</title>
        <authorList>
            <person name="Redzuan R."/>
            <person name="Abu Bakar N."/>
            <person name="Badrun R."/>
            <person name="Mohd Raih M.F."/>
            <person name="Rozano L."/>
            <person name="Mat Amin N."/>
        </authorList>
    </citation>
    <scope>NUCLEOTIDE SEQUENCE [LARGE SCALE GENOMIC DNA]</scope>
    <source>
        <strain evidence="9 10">BT-MARDI</strain>
    </source>
</reference>
<proteinExistence type="inferred from homology"/>
<feature type="transmembrane region" description="Helical" evidence="7">
    <location>
        <begin position="191"/>
        <end position="213"/>
    </location>
</feature>
<comment type="subcellular location">
    <subcellularLocation>
        <location evidence="1">Cell membrane</location>
        <topology evidence="1">Multi-pass membrane protein</topology>
    </subcellularLocation>
</comment>
<feature type="transmembrane region" description="Helical" evidence="7">
    <location>
        <begin position="273"/>
        <end position="291"/>
    </location>
</feature>
<feature type="transmembrane region" description="Helical" evidence="7">
    <location>
        <begin position="219"/>
        <end position="240"/>
    </location>
</feature>
<keyword evidence="4 7" id="KW-0812">Transmembrane</keyword>
<feature type="transmembrane region" description="Helical" evidence="7">
    <location>
        <begin position="36"/>
        <end position="52"/>
    </location>
</feature>
<dbReference type="PATRIC" id="fig|69222.5.peg.4367"/>
<dbReference type="Pfam" id="PF00892">
    <property type="entry name" value="EamA"/>
    <property type="match status" value="2"/>
</dbReference>
<dbReference type="SUPFAM" id="SSF103481">
    <property type="entry name" value="Multidrug resistance efflux transporter EmrE"/>
    <property type="match status" value="2"/>
</dbReference>
<evidence type="ECO:0000256" key="7">
    <source>
        <dbReference type="SAM" id="Phobius"/>
    </source>
</evidence>
<keyword evidence="3" id="KW-1003">Cell membrane</keyword>
<dbReference type="PANTHER" id="PTHR22911:SF6">
    <property type="entry name" value="SOLUTE CARRIER FAMILY 35 MEMBER G1"/>
    <property type="match status" value="1"/>
</dbReference>
<name>A0A014M6S5_9GAMM</name>
<evidence type="ECO:0000259" key="8">
    <source>
        <dbReference type="Pfam" id="PF00892"/>
    </source>
</evidence>
<keyword evidence="5 7" id="KW-1133">Transmembrane helix</keyword>
<evidence type="ECO:0000256" key="4">
    <source>
        <dbReference type="ARBA" id="ARBA00022692"/>
    </source>
</evidence>
<dbReference type="RefSeq" id="WP_034941275.1">
    <property type="nucleotide sequence ID" value="NZ_JFHN01000074.1"/>
</dbReference>
<feature type="transmembrane region" description="Helical" evidence="7">
    <location>
        <begin position="247"/>
        <end position="267"/>
    </location>
</feature>
<organism evidence="9 10">
    <name type="scientific">Erwinia mallotivora</name>
    <dbReference type="NCBI Taxonomy" id="69222"/>
    <lineage>
        <taxon>Bacteria</taxon>
        <taxon>Pseudomonadati</taxon>
        <taxon>Pseudomonadota</taxon>
        <taxon>Gammaproteobacteria</taxon>
        <taxon>Enterobacterales</taxon>
        <taxon>Erwiniaceae</taxon>
        <taxon>Erwinia</taxon>
    </lineage>
</organism>
<gene>
    <name evidence="9" type="ORF">BG55_21390</name>
</gene>
<comment type="similarity">
    <text evidence="2">Belongs to the EamA transporter family.</text>
</comment>
<evidence type="ECO:0000256" key="6">
    <source>
        <dbReference type="ARBA" id="ARBA00023136"/>
    </source>
</evidence>
<keyword evidence="6 7" id="KW-0472">Membrane</keyword>
<evidence type="ECO:0000313" key="10">
    <source>
        <dbReference type="Proteomes" id="UP000019918"/>
    </source>
</evidence>
<feature type="domain" description="EamA" evidence="8">
    <location>
        <begin position="5"/>
        <end position="138"/>
    </location>
</feature>
<feature type="domain" description="EamA" evidence="8">
    <location>
        <begin position="160"/>
        <end position="290"/>
    </location>
</feature>
<protein>
    <submittedName>
        <fullName evidence="9">Membrane protein</fullName>
    </submittedName>
</protein>
<evidence type="ECO:0000256" key="1">
    <source>
        <dbReference type="ARBA" id="ARBA00004651"/>
    </source>
</evidence>
<dbReference type="STRING" id="69222.BG55_21390"/>
<dbReference type="GO" id="GO:0016020">
    <property type="term" value="C:membrane"/>
    <property type="evidence" value="ECO:0007669"/>
    <property type="project" value="UniProtKB-SubCell"/>
</dbReference>
<accession>A0A014M6S5</accession>
<evidence type="ECO:0000313" key="9">
    <source>
        <dbReference type="EMBL" id="EXU73764.1"/>
    </source>
</evidence>
<dbReference type="EMBL" id="JFHN01000074">
    <property type="protein sequence ID" value="EXU73764.1"/>
    <property type="molecule type" value="Genomic_DNA"/>
</dbReference>
<dbReference type="InterPro" id="IPR037185">
    <property type="entry name" value="EmrE-like"/>
</dbReference>
<evidence type="ECO:0000256" key="5">
    <source>
        <dbReference type="ARBA" id="ARBA00022989"/>
    </source>
</evidence>
<feature type="transmembrane region" description="Helical" evidence="7">
    <location>
        <begin position="122"/>
        <end position="142"/>
    </location>
</feature>
<dbReference type="OrthoDB" id="148351at2"/>
<dbReference type="PANTHER" id="PTHR22911">
    <property type="entry name" value="ACYL-MALONYL CONDENSING ENZYME-RELATED"/>
    <property type="match status" value="1"/>
</dbReference>
<feature type="transmembrane region" description="Helical" evidence="7">
    <location>
        <begin position="154"/>
        <end position="179"/>
    </location>
</feature>